<reference evidence="1 2" key="1">
    <citation type="submission" date="2023-01" db="EMBL/GenBank/DDBJ databases">
        <title>Minimal conservation of predation-associated metabolite biosynthetic gene clusters underscores biosynthetic potential of Myxococcota including descriptions for ten novel species: Archangium lansinium sp. nov., Myxococcus landrumus sp. nov., Nannocystis bai.</title>
        <authorList>
            <person name="Ahearne A."/>
            <person name="Stevens C."/>
            <person name="Dowd S."/>
        </authorList>
    </citation>
    <scope>NUCLEOTIDE SEQUENCE [LARGE SCALE GENOMIC DNA]</scope>
    <source>
        <strain evidence="1 2">WIWO2</strain>
    </source>
</reference>
<dbReference type="Gene3D" id="1.10.3680.10">
    <property type="entry name" value="TerB-like"/>
    <property type="match status" value="1"/>
</dbReference>
<gene>
    <name evidence="1" type="ORF">POL72_17665</name>
</gene>
<keyword evidence="2" id="KW-1185">Reference proteome</keyword>
<sequence>MDSGQLAARWFYKRYYGFRTIPPPDGQAAHGRALLCCANGDGTLSEAERDWVLGYSAAKGYDASLVEELKHYPANEDIVALVTSHPALNSNRLCLVHDALCACLADGELTDGEWKTVLRMAAKLDVAEDQVIAIRDAIAAETNAREARIKLIYPNQIPF</sequence>
<dbReference type="SUPFAM" id="SSF158682">
    <property type="entry name" value="TerB-like"/>
    <property type="match status" value="1"/>
</dbReference>
<organism evidence="1 2">
    <name type="scientific">Sorangium atrum</name>
    <dbReference type="NCBI Taxonomy" id="2995308"/>
    <lineage>
        <taxon>Bacteria</taxon>
        <taxon>Pseudomonadati</taxon>
        <taxon>Myxococcota</taxon>
        <taxon>Polyangia</taxon>
        <taxon>Polyangiales</taxon>
        <taxon>Polyangiaceae</taxon>
        <taxon>Sorangium</taxon>
    </lineage>
</organism>
<proteinExistence type="predicted"/>
<dbReference type="RefSeq" id="WP_272096571.1">
    <property type="nucleotide sequence ID" value="NZ_JAQNDK010000002.1"/>
</dbReference>
<evidence type="ECO:0000313" key="2">
    <source>
        <dbReference type="Proteomes" id="UP001217485"/>
    </source>
</evidence>
<dbReference type="InterPro" id="IPR029024">
    <property type="entry name" value="TerB-like"/>
</dbReference>
<name>A0ABT5BZI9_9BACT</name>
<evidence type="ECO:0000313" key="1">
    <source>
        <dbReference type="EMBL" id="MDC0679577.1"/>
    </source>
</evidence>
<evidence type="ECO:0008006" key="3">
    <source>
        <dbReference type="Google" id="ProtNLM"/>
    </source>
</evidence>
<accession>A0ABT5BZI9</accession>
<dbReference type="Proteomes" id="UP001217485">
    <property type="component" value="Unassembled WGS sequence"/>
</dbReference>
<protein>
    <recommendedName>
        <fullName evidence="3">Co-chaperone DjlA N-terminal domain-containing protein</fullName>
    </recommendedName>
</protein>
<dbReference type="EMBL" id="JAQNDK010000002">
    <property type="protein sequence ID" value="MDC0679577.1"/>
    <property type="molecule type" value="Genomic_DNA"/>
</dbReference>
<comment type="caution">
    <text evidence="1">The sequence shown here is derived from an EMBL/GenBank/DDBJ whole genome shotgun (WGS) entry which is preliminary data.</text>
</comment>